<name>A0A370TX92_9HELO</name>
<protein>
    <recommendedName>
        <fullName evidence="9">Cytochrome P450</fullName>
    </recommendedName>
</protein>
<keyword evidence="5" id="KW-0503">Monooxygenase</keyword>
<keyword evidence="6" id="KW-0812">Transmembrane</keyword>
<gene>
    <name evidence="7" type="ORF">BP5553_00108</name>
</gene>
<evidence type="ECO:0000256" key="3">
    <source>
        <dbReference type="ARBA" id="ARBA00023004"/>
    </source>
</evidence>
<evidence type="ECO:0000256" key="4">
    <source>
        <dbReference type="PIRSR" id="PIRSR602401-1"/>
    </source>
</evidence>
<dbReference type="InterPro" id="IPR002401">
    <property type="entry name" value="Cyt_P450_E_grp-I"/>
</dbReference>
<organism evidence="7 8">
    <name type="scientific">Venustampulla echinocandica</name>
    <dbReference type="NCBI Taxonomy" id="2656787"/>
    <lineage>
        <taxon>Eukaryota</taxon>
        <taxon>Fungi</taxon>
        <taxon>Dikarya</taxon>
        <taxon>Ascomycota</taxon>
        <taxon>Pezizomycotina</taxon>
        <taxon>Leotiomycetes</taxon>
        <taxon>Helotiales</taxon>
        <taxon>Pleuroascaceae</taxon>
        <taxon>Venustampulla</taxon>
    </lineage>
</organism>
<evidence type="ECO:0000313" key="8">
    <source>
        <dbReference type="Proteomes" id="UP000254866"/>
    </source>
</evidence>
<dbReference type="InterPro" id="IPR017972">
    <property type="entry name" value="Cyt_P450_CS"/>
</dbReference>
<evidence type="ECO:0008006" key="9">
    <source>
        <dbReference type="Google" id="ProtNLM"/>
    </source>
</evidence>
<dbReference type="InterPro" id="IPR036396">
    <property type="entry name" value="Cyt_P450_sf"/>
</dbReference>
<comment type="similarity">
    <text evidence="5">Belongs to the cytochrome P450 family.</text>
</comment>
<dbReference type="Pfam" id="PF00067">
    <property type="entry name" value="p450"/>
    <property type="match status" value="1"/>
</dbReference>
<dbReference type="PROSITE" id="PS00086">
    <property type="entry name" value="CYTOCHROME_P450"/>
    <property type="match status" value="1"/>
</dbReference>
<evidence type="ECO:0000256" key="6">
    <source>
        <dbReference type="SAM" id="Phobius"/>
    </source>
</evidence>
<dbReference type="RefSeq" id="XP_031872785.1">
    <property type="nucleotide sequence ID" value="XM_032008731.1"/>
</dbReference>
<feature type="binding site" description="axial binding residue" evidence="4">
    <location>
        <position position="442"/>
    </location>
    <ligand>
        <name>heme</name>
        <dbReference type="ChEBI" id="CHEBI:30413"/>
    </ligand>
    <ligandPart>
        <name>Fe</name>
        <dbReference type="ChEBI" id="CHEBI:18248"/>
    </ligandPart>
</feature>
<dbReference type="SUPFAM" id="SSF48264">
    <property type="entry name" value="Cytochrome P450"/>
    <property type="match status" value="1"/>
</dbReference>
<dbReference type="PANTHER" id="PTHR24305:SF161">
    <property type="entry name" value="P450, PUTATIVE (EUROFUNG)-RELATED"/>
    <property type="match status" value="1"/>
</dbReference>
<dbReference type="GeneID" id="43592957"/>
<dbReference type="Gene3D" id="1.10.630.10">
    <property type="entry name" value="Cytochrome P450"/>
    <property type="match status" value="1"/>
</dbReference>
<evidence type="ECO:0000256" key="5">
    <source>
        <dbReference type="RuleBase" id="RU000461"/>
    </source>
</evidence>
<dbReference type="GO" id="GO:0016705">
    <property type="term" value="F:oxidoreductase activity, acting on paired donors, with incorporation or reduction of molecular oxygen"/>
    <property type="evidence" value="ECO:0007669"/>
    <property type="project" value="InterPro"/>
</dbReference>
<evidence type="ECO:0000256" key="2">
    <source>
        <dbReference type="ARBA" id="ARBA00022723"/>
    </source>
</evidence>
<dbReference type="OrthoDB" id="1470350at2759"/>
<dbReference type="AlphaFoldDB" id="A0A370TX92"/>
<comment type="caution">
    <text evidence="7">The sequence shown here is derived from an EMBL/GenBank/DDBJ whole genome shotgun (WGS) entry which is preliminary data.</text>
</comment>
<accession>A0A370TX92</accession>
<dbReference type="Proteomes" id="UP000254866">
    <property type="component" value="Unassembled WGS sequence"/>
</dbReference>
<keyword evidence="6" id="KW-0472">Membrane</keyword>
<dbReference type="PANTHER" id="PTHR24305">
    <property type="entry name" value="CYTOCHROME P450"/>
    <property type="match status" value="1"/>
</dbReference>
<dbReference type="GO" id="GO:0005506">
    <property type="term" value="F:iron ion binding"/>
    <property type="evidence" value="ECO:0007669"/>
    <property type="project" value="InterPro"/>
</dbReference>
<dbReference type="GO" id="GO:0004497">
    <property type="term" value="F:monooxygenase activity"/>
    <property type="evidence" value="ECO:0007669"/>
    <property type="project" value="UniProtKB-KW"/>
</dbReference>
<keyword evidence="4 5" id="KW-0349">Heme</keyword>
<keyword evidence="6" id="KW-1133">Transmembrane helix</keyword>
<dbReference type="PRINTS" id="PR00385">
    <property type="entry name" value="P450"/>
</dbReference>
<dbReference type="PRINTS" id="PR00463">
    <property type="entry name" value="EP450I"/>
</dbReference>
<keyword evidence="8" id="KW-1185">Reference proteome</keyword>
<reference evidence="7 8" key="1">
    <citation type="journal article" date="2018" name="IMA Fungus">
        <title>IMA Genome-F 9: Draft genome sequence of Annulohypoxylon stygium, Aspergillus mulundensis, Berkeleyomyces basicola (syn. Thielaviopsis basicola), Ceratocystis smalleyi, two Cercospora beticola strains, Coleophoma cylindrospora, Fusarium fracticaudum, Phialophora cf. hyalina, and Morchella septimelata.</title>
        <authorList>
            <person name="Wingfield B.D."/>
            <person name="Bills G.F."/>
            <person name="Dong Y."/>
            <person name="Huang W."/>
            <person name="Nel W.J."/>
            <person name="Swalarsk-Parry B.S."/>
            <person name="Vaghefi N."/>
            <person name="Wilken P.M."/>
            <person name="An Z."/>
            <person name="de Beer Z.W."/>
            <person name="De Vos L."/>
            <person name="Chen L."/>
            <person name="Duong T.A."/>
            <person name="Gao Y."/>
            <person name="Hammerbacher A."/>
            <person name="Kikkert J.R."/>
            <person name="Li Y."/>
            <person name="Li H."/>
            <person name="Li K."/>
            <person name="Li Q."/>
            <person name="Liu X."/>
            <person name="Ma X."/>
            <person name="Naidoo K."/>
            <person name="Pethybridge S.J."/>
            <person name="Sun J."/>
            <person name="Steenkamp E.T."/>
            <person name="van der Nest M.A."/>
            <person name="van Wyk S."/>
            <person name="Wingfield M.J."/>
            <person name="Xiong C."/>
            <person name="Yue Q."/>
            <person name="Zhang X."/>
        </authorList>
    </citation>
    <scope>NUCLEOTIDE SEQUENCE [LARGE SCALE GENOMIC DNA]</scope>
    <source>
        <strain evidence="7 8">BP 5553</strain>
    </source>
</reference>
<dbReference type="STRING" id="2656787.A0A370TX92"/>
<keyword evidence="5" id="KW-0560">Oxidoreductase</keyword>
<feature type="transmembrane region" description="Helical" evidence="6">
    <location>
        <begin position="6"/>
        <end position="27"/>
    </location>
</feature>
<evidence type="ECO:0000313" key="7">
    <source>
        <dbReference type="EMBL" id="RDL40129.1"/>
    </source>
</evidence>
<dbReference type="InterPro" id="IPR050121">
    <property type="entry name" value="Cytochrome_P450_monoxygenase"/>
</dbReference>
<keyword evidence="3 4" id="KW-0408">Iron</keyword>
<keyword evidence="2 4" id="KW-0479">Metal-binding</keyword>
<dbReference type="CDD" id="cd11058">
    <property type="entry name" value="CYP60B-like"/>
    <property type="match status" value="1"/>
</dbReference>
<dbReference type="EMBL" id="NPIC01000001">
    <property type="protein sequence ID" value="RDL40129.1"/>
    <property type="molecule type" value="Genomic_DNA"/>
</dbReference>
<sequence>MESYYSVSTLALSTCIVVFSILLVGAIRRVYFHPLSQFPGPILAAVSNFPYSRSYLSGRQPWNLLRLHQRYGPIVRVSPTEVSFSSCQSWTDIYSPRKGSEFIKSPFYDGGNFADQAHSIVSERDPEKHAQMRKFLSRAFSEGSLREQEGIIGGVIGRWAERVGEVSKEEGGVDLTRWFNLMTFDIIGLLAFGQDFEGVESGKTHFWISDVLGSMSQASLSDTLGRFPWAGKIYMLLRPGWLKSLMVAAERHQSYTIKVTKQRINEKTDRKDFMSYLLRDRLHADGTHVSDIQLAAHASDFVIAGSETTATTLAVCIHYLLAKPSALQTLTDEILDKFDKEEDICAASTGGLKYLHAVCLEALRIFAPLPLGLPRVVPQGGAIIDGYPIPEGFIVSTNPYAASLSPTNFTNPQDFIPERWLGKNEKDVLDATRPFSLGSRSCLGRSLAWLEMNVALSRLIWRYSIERVGREVDWEGDSRMQLLWKKPELRVRLTPRVRGEKA</sequence>
<comment type="cofactor">
    <cofactor evidence="1 4">
        <name>heme</name>
        <dbReference type="ChEBI" id="CHEBI:30413"/>
    </cofactor>
</comment>
<dbReference type="InterPro" id="IPR001128">
    <property type="entry name" value="Cyt_P450"/>
</dbReference>
<proteinExistence type="inferred from homology"/>
<dbReference type="GO" id="GO:0020037">
    <property type="term" value="F:heme binding"/>
    <property type="evidence" value="ECO:0007669"/>
    <property type="project" value="InterPro"/>
</dbReference>
<evidence type="ECO:0000256" key="1">
    <source>
        <dbReference type="ARBA" id="ARBA00001971"/>
    </source>
</evidence>